<evidence type="ECO:0000313" key="5">
    <source>
        <dbReference type="Proteomes" id="UP000236752"/>
    </source>
</evidence>
<keyword evidence="2" id="KW-0503">Monooxygenase</keyword>
<dbReference type="Pfam" id="PF01494">
    <property type="entry name" value="FAD_binding_3"/>
    <property type="match status" value="1"/>
</dbReference>
<dbReference type="SUPFAM" id="SSF51905">
    <property type="entry name" value="FAD/NAD(P)-binding domain"/>
    <property type="match status" value="1"/>
</dbReference>
<sequence length="390" mass="42401">MDLSKTQIAIVGGGVAGLASALALHRFGAQVTVYEQADALTEIGAGLQISPNGVCVLRALGLLPEFDKTPRARAVSLRDYAQGREVTRLDLSRLPEDQQYLLVHRADLIEVLARAVRQAGIPVHLGAVVQEITEGSPATIKFTSGDVAKADLVVAADGLHSVLRPHLNPATKSFFTGQVAWRAIVPNVTHHPFEAQVHMGPGRHMVSYPLRDGSVVNIVAVEERQAWADDGWHHQDDPENLRRAFAGFGGGAKPLLQAVEQVNLWGLHRHPVAKTWVGDGVALIGDAAHPTLPFLAQGANMALEDAWCLADSLSKAETQKDGLARYQQRRLQRVPRVIATANGNAKKFHLSNPLIRRAAHTVLSLGGRFAPDQMLHQFDWLYGFDVTRQT</sequence>
<dbReference type="Gene3D" id="3.50.50.60">
    <property type="entry name" value="FAD/NAD(P)-binding domain"/>
    <property type="match status" value="1"/>
</dbReference>
<dbReference type="PRINTS" id="PR00420">
    <property type="entry name" value="RNGMNOXGNASE"/>
</dbReference>
<organism evidence="4 5">
    <name type="scientific">Thalassococcus halodurans</name>
    <dbReference type="NCBI Taxonomy" id="373675"/>
    <lineage>
        <taxon>Bacteria</taxon>
        <taxon>Pseudomonadati</taxon>
        <taxon>Pseudomonadota</taxon>
        <taxon>Alphaproteobacteria</taxon>
        <taxon>Rhodobacterales</taxon>
        <taxon>Roseobacteraceae</taxon>
        <taxon>Thalassococcus</taxon>
    </lineage>
</organism>
<evidence type="ECO:0000259" key="3">
    <source>
        <dbReference type="Pfam" id="PF01494"/>
    </source>
</evidence>
<dbReference type="SUPFAM" id="SSF54373">
    <property type="entry name" value="FAD-linked reductases, C-terminal domain"/>
    <property type="match status" value="1"/>
</dbReference>
<dbReference type="GO" id="GO:0071949">
    <property type="term" value="F:FAD binding"/>
    <property type="evidence" value="ECO:0007669"/>
    <property type="project" value="InterPro"/>
</dbReference>
<dbReference type="EMBL" id="FNUZ01000001">
    <property type="protein sequence ID" value="SEF49182.1"/>
    <property type="molecule type" value="Genomic_DNA"/>
</dbReference>
<dbReference type="OrthoDB" id="4230779at2"/>
<gene>
    <name evidence="4" type="ORF">SAMN04488045_0204</name>
</gene>
<name>A0A1H5SF02_9RHOB</name>
<dbReference type="Proteomes" id="UP000236752">
    <property type="component" value="Unassembled WGS sequence"/>
</dbReference>
<evidence type="ECO:0000313" key="4">
    <source>
        <dbReference type="EMBL" id="SEF49182.1"/>
    </source>
</evidence>
<dbReference type="PANTHER" id="PTHR13789">
    <property type="entry name" value="MONOOXYGENASE"/>
    <property type="match status" value="1"/>
</dbReference>
<dbReference type="InterPro" id="IPR002938">
    <property type="entry name" value="FAD-bd"/>
</dbReference>
<dbReference type="AlphaFoldDB" id="A0A1H5SF02"/>
<dbReference type="RefSeq" id="WP_103908618.1">
    <property type="nucleotide sequence ID" value="NZ_FNUZ01000001.1"/>
</dbReference>
<dbReference type="InterPro" id="IPR036188">
    <property type="entry name" value="FAD/NAD-bd_sf"/>
</dbReference>
<dbReference type="InterPro" id="IPR050493">
    <property type="entry name" value="FAD-dep_Monooxygenase_BioMet"/>
</dbReference>
<reference evidence="4 5" key="1">
    <citation type="submission" date="2016-10" db="EMBL/GenBank/DDBJ databases">
        <authorList>
            <person name="de Groot N.N."/>
        </authorList>
    </citation>
    <scope>NUCLEOTIDE SEQUENCE [LARGE SCALE GENOMIC DNA]</scope>
    <source>
        <strain evidence="4 5">DSM 26915</strain>
    </source>
</reference>
<feature type="domain" description="FAD-binding" evidence="3">
    <location>
        <begin position="5"/>
        <end position="339"/>
    </location>
</feature>
<evidence type="ECO:0000256" key="2">
    <source>
        <dbReference type="ARBA" id="ARBA00023033"/>
    </source>
</evidence>
<protein>
    <submittedName>
        <fullName evidence="4">Salicylate hydroxylase</fullName>
    </submittedName>
</protein>
<accession>A0A1H5SF02</accession>
<proteinExistence type="predicted"/>
<evidence type="ECO:0000256" key="1">
    <source>
        <dbReference type="ARBA" id="ARBA00023002"/>
    </source>
</evidence>
<dbReference type="PANTHER" id="PTHR13789:SF309">
    <property type="entry name" value="PUTATIVE (AFU_ORTHOLOGUE AFUA_6G14510)-RELATED"/>
    <property type="match status" value="1"/>
</dbReference>
<dbReference type="GO" id="GO:0004497">
    <property type="term" value="F:monooxygenase activity"/>
    <property type="evidence" value="ECO:0007669"/>
    <property type="project" value="UniProtKB-KW"/>
</dbReference>
<keyword evidence="5" id="KW-1185">Reference proteome</keyword>
<keyword evidence="1" id="KW-0560">Oxidoreductase</keyword>